<reference evidence="2" key="2">
    <citation type="submission" date="2023-07" db="EMBL/GenBank/DDBJ databases">
        <authorList>
            <consortium name="Lawrence Berkeley National Laboratory"/>
            <person name="Haridas S."/>
            <person name="Hensen N."/>
            <person name="Bonometti L."/>
            <person name="Westerberg I."/>
            <person name="Brannstrom I.O."/>
            <person name="Guillou S."/>
            <person name="Cros-Aarteil S."/>
            <person name="Calhoun S."/>
            <person name="Kuo A."/>
            <person name="Mondo S."/>
            <person name="Pangilinan J."/>
            <person name="Riley R."/>
            <person name="LaButti K."/>
            <person name="Andreopoulos B."/>
            <person name="Lipzen A."/>
            <person name="Chen C."/>
            <person name="Yanf M."/>
            <person name="Daum C."/>
            <person name="Ng V."/>
            <person name="Clum A."/>
            <person name="Steindorff A."/>
            <person name="Ohm R."/>
            <person name="Martin F."/>
            <person name="Silar P."/>
            <person name="Natvig D."/>
            <person name="Lalanne C."/>
            <person name="Gautier V."/>
            <person name="Ament-velasquez S.L."/>
            <person name="Kruys A."/>
            <person name="Hutchinson M.I."/>
            <person name="Powell A.J."/>
            <person name="Barry K."/>
            <person name="Miller A.N."/>
            <person name="Grigoriev I.V."/>
            <person name="Debuchy R."/>
            <person name="Gladieux P."/>
            <person name="Thoren M.H."/>
            <person name="Johannesson H."/>
        </authorList>
    </citation>
    <scope>NUCLEOTIDE SEQUENCE</scope>
    <source>
        <strain evidence="2">FGSC 1904</strain>
    </source>
</reference>
<name>A0AAE0PBI7_SORBR</name>
<organism evidence="2 3">
    <name type="scientific">Sordaria brevicollis</name>
    <dbReference type="NCBI Taxonomy" id="83679"/>
    <lineage>
        <taxon>Eukaryota</taxon>
        <taxon>Fungi</taxon>
        <taxon>Dikarya</taxon>
        <taxon>Ascomycota</taxon>
        <taxon>Pezizomycotina</taxon>
        <taxon>Sordariomycetes</taxon>
        <taxon>Sordariomycetidae</taxon>
        <taxon>Sordariales</taxon>
        <taxon>Sordariaceae</taxon>
        <taxon>Sordaria</taxon>
    </lineage>
</organism>
<dbReference type="PANTHER" id="PTHR35605:SF1">
    <property type="entry name" value="ECP2 EFFECTOR PROTEIN DOMAIN-CONTAINING PROTEIN-RELATED"/>
    <property type="match status" value="1"/>
</dbReference>
<evidence type="ECO:0000256" key="1">
    <source>
        <dbReference type="SAM" id="SignalP"/>
    </source>
</evidence>
<keyword evidence="3" id="KW-1185">Reference proteome</keyword>
<dbReference type="Proteomes" id="UP001281003">
    <property type="component" value="Unassembled WGS sequence"/>
</dbReference>
<accession>A0AAE0PBI7</accession>
<sequence>MRASISTSSLASLAIILVRQSNLSPSTTNLGYNLTPPQSTMTIATVHAIPAAELLATSSSIEAPIIPSDTISVPAPAETVNNIDSSIKDVAAWEVGCVDHDPTQLGHLTPANTESILDGVLYLQKTPGQPFAKEHPICGQVSCSYNSAIWWCNEDTTQSVTVHGGYKVLAEGAQAIVNQCDKGEGRVMGKAATHWGQWTGQKVNVSVIVTGGVC</sequence>
<keyword evidence="1" id="KW-0732">Signal</keyword>
<feature type="signal peptide" evidence="1">
    <location>
        <begin position="1"/>
        <end position="20"/>
    </location>
</feature>
<dbReference type="EMBL" id="JAUTDP010000008">
    <property type="protein sequence ID" value="KAK3396843.1"/>
    <property type="molecule type" value="Genomic_DNA"/>
</dbReference>
<dbReference type="PANTHER" id="PTHR35605">
    <property type="entry name" value="ECP2 EFFECTOR PROTEIN DOMAIN-CONTAINING PROTEIN-RELATED"/>
    <property type="match status" value="1"/>
</dbReference>
<comment type="caution">
    <text evidence="2">The sequence shown here is derived from an EMBL/GenBank/DDBJ whole genome shotgun (WGS) entry which is preliminary data.</text>
</comment>
<proteinExistence type="predicted"/>
<evidence type="ECO:0000313" key="2">
    <source>
        <dbReference type="EMBL" id="KAK3396843.1"/>
    </source>
</evidence>
<reference evidence="2" key="1">
    <citation type="journal article" date="2023" name="Mol. Phylogenet. Evol.">
        <title>Genome-scale phylogeny and comparative genomics of the fungal order Sordariales.</title>
        <authorList>
            <person name="Hensen N."/>
            <person name="Bonometti L."/>
            <person name="Westerberg I."/>
            <person name="Brannstrom I.O."/>
            <person name="Guillou S."/>
            <person name="Cros-Aarteil S."/>
            <person name="Calhoun S."/>
            <person name="Haridas S."/>
            <person name="Kuo A."/>
            <person name="Mondo S."/>
            <person name="Pangilinan J."/>
            <person name="Riley R."/>
            <person name="LaButti K."/>
            <person name="Andreopoulos B."/>
            <person name="Lipzen A."/>
            <person name="Chen C."/>
            <person name="Yan M."/>
            <person name="Daum C."/>
            <person name="Ng V."/>
            <person name="Clum A."/>
            <person name="Steindorff A."/>
            <person name="Ohm R.A."/>
            <person name="Martin F."/>
            <person name="Silar P."/>
            <person name="Natvig D.O."/>
            <person name="Lalanne C."/>
            <person name="Gautier V."/>
            <person name="Ament-Velasquez S.L."/>
            <person name="Kruys A."/>
            <person name="Hutchinson M.I."/>
            <person name="Powell A.J."/>
            <person name="Barry K."/>
            <person name="Miller A.N."/>
            <person name="Grigoriev I.V."/>
            <person name="Debuchy R."/>
            <person name="Gladieux P."/>
            <person name="Hiltunen Thoren M."/>
            <person name="Johannesson H."/>
        </authorList>
    </citation>
    <scope>NUCLEOTIDE SEQUENCE</scope>
    <source>
        <strain evidence="2">FGSC 1904</strain>
    </source>
</reference>
<evidence type="ECO:0000313" key="3">
    <source>
        <dbReference type="Proteomes" id="UP001281003"/>
    </source>
</evidence>
<feature type="chain" id="PRO_5042297669" evidence="1">
    <location>
        <begin position="21"/>
        <end position="214"/>
    </location>
</feature>
<dbReference type="AlphaFoldDB" id="A0AAE0PBI7"/>
<gene>
    <name evidence="2" type="ORF">B0T20DRAFT_440153</name>
</gene>
<protein>
    <submittedName>
        <fullName evidence="2">Uncharacterized protein</fullName>
    </submittedName>
</protein>